<dbReference type="EMBL" id="CP118101">
    <property type="protein sequence ID" value="WDH85165.1"/>
    <property type="molecule type" value="Genomic_DNA"/>
</dbReference>
<keyword evidence="8" id="KW-1185">Reference proteome</keyword>
<keyword evidence="2 4" id="KW-0474">Menaquinone biosynthesis</keyword>
<evidence type="ECO:0000256" key="3">
    <source>
        <dbReference type="ARBA" id="ARBA00023239"/>
    </source>
</evidence>
<dbReference type="Pfam" id="PF02621">
    <property type="entry name" value="VitK2_biosynth"/>
    <property type="match status" value="1"/>
</dbReference>
<dbReference type="RefSeq" id="WP_238546329.1">
    <property type="nucleotide sequence ID" value="NZ_CP118101.1"/>
</dbReference>
<dbReference type="PANTHER" id="PTHR37690:SF1">
    <property type="entry name" value="CHORISMATE DEHYDRATASE"/>
    <property type="match status" value="1"/>
</dbReference>
<dbReference type="GO" id="GO:0016836">
    <property type="term" value="F:hydro-lyase activity"/>
    <property type="evidence" value="ECO:0007669"/>
    <property type="project" value="UniProtKB-UniRule"/>
</dbReference>
<name>A0AAX3N5P1_9BACL</name>
<dbReference type="AlphaFoldDB" id="A0AAX3N5P1"/>
<comment type="similarity">
    <text evidence="4">Belongs to the MqnA/MqnD family. MqnA subfamily.</text>
</comment>
<accession>A0AAX3N5P1</accession>
<dbReference type="SUPFAM" id="SSF53850">
    <property type="entry name" value="Periplasmic binding protein-like II"/>
    <property type="match status" value="1"/>
</dbReference>
<comment type="pathway">
    <text evidence="1 4">Quinol/quinone metabolism; menaquinone biosynthesis.</text>
</comment>
<evidence type="ECO:0000313" key="6">
    <source>
        <dbReference type="EMBL" id="WDI04919.1"/>
    </source>
</evidence>
<comment type="catalytic activity">
    <reaction evidence="4">
        <text>chorismate = 3-[(1-carboxyvinyl)-oxy]benzoate + H2O</text>
        <dbReference type="Rhea" id="RHEA:40051"/>
        <dbReference type="ChEBI" id="CHEBI:15377"/>
        <dbReference type="ChEBI" id="CHEBI:29748"/>
        <dbReference type="ChEBI" id="CHEBI:76981"/>
        <dbReference type="EC" id="4.2.1.151"/>
    </reaction>
</comment>
<reference evidence="5 8" key="1">
    <citation type="submission" date="2023-02" db="EMBL/GenBank/DDBJ databases">
        <title>Pathogen: clinical or host-associated sample.</title>
        <authorList>
            <person name="Hergert J."/>
            <person name="Casey R."/>
            <person name="Wagner J."/>
            <person name="Young E.L."/>
            <person name="Oakeson K.F."/>
        </authorList>
    </citation>
    <scope>NUCLEOTIDE SEQUENCE</scope>
    <source>
        <strain evidence="6 8">2022CK-00829</strain>
        <strain evidence="5">2022CK-00830</strain>
    </source>
</reference>
<dbReference type="Proteomes" id="UP001221519">
    <property type="component" value="Chromosome"/>
</dbReference>
<gene>
    <name evidence="4" type="primary">mqnA</name>
    <name evidence="5" type="ORF">PUW23_17075</name>
    <name evidence="6" type="ORF">PUW25_16900</name>
</gene>
<comment type="function">
    <text evidence="4">Catalyzes the dehydration of chorismate into 3-[(1-carboxyvinyl)oxy]benzoate, a step in the biosynthesis of menaquinone (MK, vitamin K2).</text>
</comment>
<sequence>MYHYFEPAALMNPAELITEVPARLNERIHEGTLDLSAMSSFAYGMASDRLLLLPDISVSSRGEVKSILLFSKEPIESIVNRTIALTNTSATSVNLLKVIMTKFYEGNPDYITMEPELERMMENADAALLIGDHAIKASWADHPYHVYDLGELWYRYTGHQMTYAVWAVNRSFADNNADTVKEIAEAFYNSKTASLRDLAPVVRHAVQHIGGSEAYWYAYFRNLVYDFGENELRGLQLYFRYAHELGLMEHEVQVDLWNENKLIRVTE</sequence>
<evidence type="ECO:0000256" key="2">
    <source>
        <dbReference type="ARBA" id="ARBA00022428"/>
    </source>
</evidence>
<evidence type="ECO:0000256" key="4">
    <source>
        <dbReference type="HAMAP-Rule" id="MF_00995"/>
    </source>
</evidence>
<protein>
    <recommendedName>
        <fullName evidence="4">Chorismate dehydratase</fullName>
        <ecNumber evidence="4">4.2.1.151</ecNumber>
    </recommendedName>
    <alternativeName>
        <fullName evidence="4">Menaquinone biosynthetic enzyme MqnA</fullName>
    </alternativeName>
</protein>
<evidence type="ECO:0000313" key="5">
    <source>
        <dbReference type="EMBL" id="WDH85165.1"/>
    </source>
</evidence>
<dbReference type="GO" id="GO:0009234">
    <property type="term" value="P:menaquinone biosynthetic process"/>
    <property type="evidence" value="ECO:0007669"/>
    <property type="project" value="UniProtKB-UniRule"/>
</dbReference>
<proteinExistence type="inferred from homology"/>
<dbReference type="EMBL" id="CP118108">
    <property type="protein sequence ID" value="WDI04919.1"/>
    <property type="molecule type" value="Genomic_DNA"/>
</dbReference>
<dbReference type="PANTHER" id="PTHR37690">
    <property type="entry name" value="CHORISMATE DEHYDRATASE"/>
    <property type="match status" value="1"/>
</dbReference>
<dbReference type="Proteomes" id="UP001220962">
    <property type="component" value="Chromosome"/>
</dbReference>
<dbReference type="InterPro" id="IPR030868">
    <property type="entry name" value="MqnA"/>
</dbReference>
<evidence type="ECO:0000256" key="1">
    <source>
        <dbReference type="ARBA" id="ARBA00004863"/>
    </source>
</evidence>
<keyword evidence="3 4" id="KW-0456">Lyase</keyword>
<dbReference type="CDD" id="cd13634">
    <property type="entry name" value="PBP2_Sco4506"/>
    <property type="match status" value="1"/>
</dbReference>
<evidence type="ECO:0000313" key="8">
    <source>
        <dbReference type="Proteomes" id="UP001221519"/>
    </source>
</evidence>
<evidence type="ECO:0000313" key="7">
    <source>
        <dbReference type="Proteomes" id="UP001220962"/>
    </source>
</evidence>
<dbReference type="InterPro" id="IPR003773">
    <property type="entry name" value="Menaquinone_biosynth"/>
</dbReference>
<dbReference type="HAMAP" id="MF_00995">
    <property type="entry name" value="MqnA"/>
    <property type="match status" value="1"/>
</dbReference>
<dbReference type="Gene3D" id="3.40.190.10">
    <property type="entry name" value="Periplasmic binding protein-like II"/>
    <property type="match status" value="2"/>
</dbReference>
<dbReference type="EC" id="4.2.1.151" evidence="4"/>
<organism evidence="5 7">
    <name type="scientific">Paenibacillus urinalis</name>
    <dbReference type="NCBI Taxonomy" id="521520"/>
    <lineage>
        <taxon>Bacteria</taxon>
        <taxon>Bacillati</taxon>
        <taxon>Bacillota</taxon>
        <taxon>Bacilli</taxon>
        <taxon>Bacillales</taxon>
        <taxon>Paenibacillaceae</taxon>
        <taxon>Paenibacillus</taxon>
    </lineage>
</organism>